<dbReference type="InterPro" id="IPR037522">
    <property type="entry name" value="HD_GYP_dom"/>
</dbReference>
<protein>
    <submittedName>
        <fullName evidence="3">Response regulator containing a CheY-like receiver domain and an HD-GYP domain</fullName>
    </submittedName>
</protein>
<evidence type="ECO:0000313" key="4">
    <source>
        <dbReference type="Proteomes" id="UP000002892"/>
    </source>
</evidence>
<dbReference type="Proteomes" id="UP000002892">
    <property type="component" value="Chromosome"/>
</dbReference>
<dbReference type="PANTHER" id="PTHR45228:SF5">
    <property type="entry name" value="CYCLIC DI-GMP PHOSPHODIESTERASE VC_1348-RELATED"/>
    <property type="match status" value="1"/>
</dbReference>
<dbReference type="EMBL" id="CP003639">
    <property type="protein sequence ID" value="AFM42779.1"/>
    <property type="molecule type" value="Genomic_DNA"/>
</dbReference>
<dbReference type="Gene3D" id="3.30.450.20">
    <property type="entry name" value="PAS domain"/>
    <property type="match status" value="1"/>
</dbReference>
<dbReference type="PANTHER" id="PTHR45228">
    <property type="entry name" value="CYCLIC DI-GMP PHOSPHODIESTERASE TM_0186-RELATED"/>
    <property type="match status" value="1"/>
</dbReference>
<dbReference type="PROSITE" id="PS51832">
    <property type="entry name" value="HD_GYP"/>
    <property type="match status" value="1"/>
</dbReference>
<dbReference type="SMART" id="SM00471">
    <property type="entry name" value="HDc"/>
    <property type="match status" value="1"/>
</dbReference>
<name>I4DAF5_DESAJ</name>
<proteinExistence type="predicted"/>
<sequence>MVLKRNHETDSLHTIMKGFSTRPRGDLSSLRKLIRQNLMFILVLLLLLIVFGISLYLGSRQVYNEEEQWRGQKTMAEVNSGKTNISNYFSDLQRDLDFTIALPELKDYYSQNFAPSKKMEAEHVLTGFLEGKQFYQMTVMNASELEMLQVNSKTENLLSWTNGLSNSDVHRNLFQKSMKLQKGQASLSPVYFATEKEGSDLRKRVVMTLAMPLMDDQALKGVLFIDLDLSNVFKILPNTQLFIQTNDGLDIFVNQTDGSLDIKKISYPLNDSSNWYPVNEMERIHYSRVNIFDQQPFILAEYHQLPLLKVTLGKLVYMFEALLLLFLSLVMYSIFMNFSIFKKLFSTQKAIVFSLATLAEGRDPETGMHLERSRDYAIILAQQLRTHKQYEKIITSEFIDNLYYAATLHDIGKVAIPDAILLKNGKLTDEEYTEMKKHVLTGKNILKETIDKYDLTESFLEMGMNICAYHHEKFNGKGYPEGLKGQEIPIEARIFALCDAYDAIRSKRSYKEGLSHQEAKDRIVADKNQHFDPEVVEAFLECEEKLVVIT</sequence>
<evidence type="ECO:0000259" key="2">
    <source>
        <dbReference type="PROSITE" id="PS51832"/>
    </source>
</evidence>
<feature type="transmembrane region" description="Helical" evidence="1">
    <location>
        <begin position="315"/>
        <end position="335"/>
    </location>
</feature>
<keyword evidence="4" id="KW-1185">Reference proteome</keyword>
<organism evidence="3 4">
    <name type="scientific">Desulfosporosinus acidiphilus (strain DSM 22704 / JCM 16185 / SJ4)</name>
    <dbReference type="NCBI Taxonomy" id="646529"/>
    <lineage>
        <taxon>Bacteria</taxon>
        <taxon>Bacillati</taxon>
        <taxon>Bacillota</taxon>
        <taxon>Clostridia</taxon>
        <taxon>Eubacteriales</taxon>
        <taxon>Desulfitobacteriaceae</taxon>
        <taxon>Desulfosporosinus</taxon>
    </lineage>
</organism>
<dbReference type="CDD" id="cd00077">
    <property type="entry name" value="HDc"/>
    <property type="match status" value="1"/>
</dbReference>
<dbReference type="SUPFAM" id="SSF109604">
    <property type="entry name" value="HD-domain/PDEase-like"/>
    <property type="match status" value="1"/>
</dbReference>
<feature type="transmembrane region" description="Helical" evidence="1">
    <location>
        <begin position="38"/>
        <end position="58"/>
    </location>
</feature>
<dbReference type="AlphaFoldDB" id="I4DAF5"/>
<dbReference type="InterPro" id="IPR052020">
    <property type="entry name" value="Cyclic_di-GMP/3'3'-cGAMP_PDE"/>
</dbReference>
<keyword evidence="1" id="KW-0812">Transmembrane</keyword>
<feature type="domain" description="HD-GYP" evidence="2">
    <location>
        <begin position="344"/>
        <end position="550"/>
    </location>
</feature>
<reference evidence="3 4" key="1">
    <citation type="journal article" date="2012" name="J. Bacteriol.">
        <title>Complete genome sequences of Desulfosporosinus orientis DSM765T, Desulfosporosinus youngiae DSM17734T, Desulfosporosinus meridiei DSM13257T, and Desulfosporosinus acidiphilus DSM22704T.</title>
        <authorList>
            <person name="Pester M."/>
            <person name="Brambilla E."/>
            <person name="Alazard D."/>
            <person name="Rattei T."/>
            <person name="Weinmaier T."/>
            <person name="Han J."/>
            <person name="Lucas S."/>
            <person name="Lapidus A."/>
            <person name="Cheng J.F."/>
            <person name="Goodwin L."/>
            <person name="Pitluck S."/>
            <person name="Peters L."/>
            <person name="Ovchinnikova G."/>
            <person name="Teshima H."/>
            <person name="Detter J.C."/>
            <person name="Han C.S."/>
            <person name="Tapia R."/>
            <person name="Land M.L."/>
            <person name="Hauser L."/>
            <person name="Kyrpides N.C."/>
            <person name="Ivanova N.N."/>
            <person name="Pagani I."/>
            <person name="Huntmann M."/>
            <person name="Wei C.L."/>
            <person name="Davenport K.W."/>
            <person name="Daligault H."/>
            <person name="Chain P.S."/>
            <person name="Chen A."/>
            <person name="Mavromatis K."/>
            <person name="Markowitz V."/>
            <person name="Szeto E."/>
            <person name="Mikhailova N."/>
            <person name="Pati A."/>
            <person name="Wagner M."/>
            <person name="Woyke T."/>
            <person name="Ollivier B."/>
            <person name="Klenk H.P."/>
            <person name="Spring S."/>
            <person name="Loy A."/>
        </authorList>
    </citation>
    <scope>NUCLEOTIDE SEQUENCE [LARGE SCALE GENOMIC DNA]</scope>
    <source>
        <strain evidence="4">DSM 22704 / JCM 16185 / SJ4</strain>
    </source>
</reference>
<accession>I4DAF5</accession>
<evidence type="ECO:0000313" key="3">
    <source>
        <dbReference type="EMBL" id="AFM42779.1"/>
    </source>
</evidence>
<dbReference type="eggNOG" id="COG3437">
    <property type="taxonomic scope" value="Bacteria"/>
</dbReference>
<dbReference type="SUPFAM" id="SSF103190">
    <property type="entry name" value="Sensory domain-like"/>
    <property type="match status" value="1"/>
</dbReference>
<keyword evidence="1" id="KW-1133">Transmembrane helix</keyword>
<dbReference type="InterPro" id="IPR003607">
    <property type="entry name" value="HD/PDEase_dom"/>
</dbReference>
<gene>
    <name evidence="3" type="ordered locus">Desaci_3903</name>
</gene>
<dbReference type="KEGG" id="dai:Desaci_3903"/>
<dbReference type="InterPro" id="IPR029151">
    <property type="entry name" value="Sensor-like_sf"/>
</dbReference>
<dbReference type="HOGENOM" id="CLU_494970_0_0_9"/>
<dbReference type="Gene3D" id="1.10.3210.10">
    <property type="entry name" value="Hypothetical protein af1432"/>
    <property type="match status" value="1"/>
</dbReference>
<dbReference type="Pfam" id="PF13487">
    <property type="entry name" value="HD_5"/>
    <property type="match status" value="1"/>
</dbReference>
<dbReference type="STRING" id="646529.Desaci_3903"/>
<keyword evidence="1" id="KW-0472">Membrane</keyword>
<evidence type="ECO:0000256" key="1">
    <source>
        <dbReference type="SAM" id="Phobius"/>
    </source>
</evidence>